<evidence type="ECO:0000313" key="1">
    <source>
        <dbReference type="EMBL" id="CEL98086.1"/>
    </source>
</evidence>
<dbReference type="VEuPathDB" id="CryptoDB:Vbra_20502"/>
<dbReference type="AlphaFoldDB" id="A0A0G4EL07"/>
<sequence length="184" mass="20753">MARELPKEEPHKEEPHEKLELLTAMPFLPFCYLHRHRAKHWRRITDQYTDTYGVAVTVGLCALAGHPAWGKRFRGFAGGLVEKVEKVEKVEERIFHRLVTQWPQRGCAVDALADAEKLHSKLLEDIDCDIRSHNGPPDELLDLKMAKACFASTPPTIDPPANTSLGPLIEEIKGLIAQTYPSLL</sequence>
<reference evidence="1 2" key="1">
    <citation type="submission" date="2014-11" db="EMBL/GenBank/DDBJ databases">
        <authorList>
            <person name="Zhu J."/>
            <person name="Qi W."/>
            <person name="Song R."/>
        </authorList>
    </citation>
    <scope>NUCLEOTIDE SEQUENCE [LARGE SCALE GENOMIC DNA]</scope>
</reference>
<proteinExistence type="predicted"/>
<dbReference type="Proteomes" id="UP000041254">
    <property type="component" value="Unassembled WGS sequence"/>
</dbReference>
<accession>A0A0G4EL07</accession>
<dbReference type="InParanoid" id="A0A0G4EL07"/>
<dbReference type="PhylomeDB" id="A0A0G4EL07"/>
<name>A0A0G4EL07_VITBC</name>
<dbReference type="EMBL" id="CDMY01000262">
    <property type="protein sequence ID" value="CEL98086.1"/>
    <property type="molecule type" value="Genomic_DNA"/>
</dbReference>
<organism evidence="1 2">
    <name type="scientific">Vitrella brassicaformis (strain CCMP3155)</name>
    <dbReference type="NCBI Taxonomy" id="1169540"/>
    <lineage>
        <taxon>Eukaryota</taxon>
        <taxon>Sar</taxon>
        <taxon>Alveolata</taxon>
        <taxon>Colpodellida</taxon>
        <taxon>Vitrellaceae</taxon>
        <taxon>Vitrella</taxon>
    </lineage>
</organism>
<protein>
    <submittedName>
        <fullName evidence="1">Uncharacterized protein</fullName>
    </submittedName>
</protein>
<evidence type="ECO:0000313" key="2">
    <source>
        <dbReference type="Proteomes" id="UP000041254"/>
    </source>
</evidence>
<gene>
    <name evidence="1" type="ORF">Vbra_20502</name>
</gene>
<keyword evidence="2" id="KW-1185">Reference proteome</keyword>